<evidence type="ECO:0000256" key="3">
    <source>
        <dbReference type="SAM" id="MobiDB-lite"/>
    </source>
</evidence>
<feature type="region of interest" description="Disordered" evidence="3">
    <location>
        <begin position="325"/>
        <end position="352"/>
    </location>
</feature>
<feature type="compositionally biased region" description="Polar residues" evidence="3">
    <location>
        <begin position="2188"/>
        <end position="2212"/>
    </location>
</feature>
<dbReference type="Proteomes" id="UP000076078">
    <property type="component" value="Unassembled WGS sequence"/>
</dbReference>
<dbReference type="Gene3D" id="3.40.50.300">
    <property type="entry name" value="P-loop containing nucleotide triphosphate hydrolases"/>
    <property type="match status" value="1"/>
</dbReference>
<evidence type="ECO:0000256" key="2">
    <source>
        <dbReference type="ARBA" id="ARBA00022840"/>
    </source>
</evidence>
<reference evidence="5 6" key="1">
    <citation type="submission" date="2015-12" db="EMBL/GenBank/DDBJ databases">
        <title>Dictyostelia acquired genes for synthesis and detection of signals that induce cell-type specialization by lateral gene transfer from prokaryotes.</title>
        <authorList>
            <person name="Gloeckner G."/>
            <person name="Schaap P."/>
        </authorList>
    </citation>
    <scope>NUCLEOTIDE SEQUENCE [LARGE SCALE GENOMIC DNA]</scope>
    <source>
        <strain evidence="5 6">TK</strain>
    </source>
</reference>
<dbReference type="GO" id="GO:0004016">
    <property type="term" value="F:adenylate cyclase activity"/>
    <property type="evidence" value="ECO:0007669"/>
    <property type="project" value="TreeGrafter"/>
</dbReference>
<organism evidence="5 6">
    <name type="scientific">Tieghemostelium lacteum</name>
    <name type="common">Slime mold</name>
    <name type="synonym">Dictyostelium lacteum</name>
    <dbReference type="NCBI Taxonomy" id="361077"/>
    <lineage>
        <taxon>Eukaryota</taxon>
        <taxon>Amoebozoa</taxon>
        <taxon>Evosea</taxon>
        <taxon>Eumycetozoa</taxon>
        <taxon>Dictyostelia</taxon>
        <taxon>Dictyosteliales</taxon>
        <taxon>Raperosteliaceae</taxon>
        <taxon>Tieghemostelium</taxon>
    </lineage>
</organism>
<feature type="compositionally biased region" description="Low complexity" evidence="3">
    <location>
        <begin position="325"/>
        <end position="336"/>
    </location>
</feature>
<feature type="compositionally biased region" description="Basic and acidic residues" evidence="3">
    <location>
        <begin position="245"/>
        <end position="254"/>
    </location>
</feature>
<feature type="region of interest" description="Disordered" evidence="3">
    <location>
        <begin position="1724"/>
        <end position="1754"/>
    </location>
</feature>
<feature type="region of interest" description="Disordered" evidence="3">
    <location>
        <begin position="144"/>
        <end position="218"/>
    </location>
</feature>
<feature type="compositionally biased region" description="Low complexity" evidence="3">
    <location>
        <begin position="258"/>
        <end position="268"/>
    </location>
</feature>
<protein>
    <recommendedName>
        <fullName evidence="4">Orc1-like AAA ATPase domain-containing protein</fullName>
    </recommendedName>
</protein>
<dbReference type="InterPro" id="IPR011990">
    <property type="entry name" value="TPR-like_helical_dom_sf"/>
</dbReference>
<evidence type="ECO:0000313" key="5">
    <source>
        <dbReference type="EMBL" id="KYQ92816.1"/>
    </source>
</evidence>
<dbReference type="OMA" id="LLWCHLP"/>
<feature type="compositionally biased region" description="Low complexity" evidence="3">
    <location>
        <begin position="287"/>
        <end position="305"/>
    </location>
</feature>
<feature type="region of interest" description="Disordered" evidence="3">
    <location>
        <begin position="518"/>
        <end position="573"/>
    </location>
</feature>
<dbReference type="FunCoup" id="A0A151ZFS0">
    <property type="interactions" value="528"/>
</dbReference>
<feature type="compositionally biased region" description="Low complexity" evidence="3">
    <location>
        <begin position="164"/>
        <end position="184"/>
    </location>
</feature>
<dbReference type="Pfam" id="PF13191">
    <property type="entry name" value="AAA_16"/>
    <property type="match status" value="1"/>
</dbReference>
<evidence type="ECO:0000256" key="1">
    <source>
        <dbReference type="ARBA" id="ARBA00022741"/>
    </source>
</evidence>
<evidence type="ECO:0000313" key="6">
    <source>
        <dbReference type="Proteomes" id="UP000076078"/>
    </source>
</evidence>
<feature type="domain" description="Orc1-like AAA ATPase" evidence="4">
    <location>
        <begin position="1053"/>
        <end position="1261"/>
    </location>
</feature>
<evidence type="ECO:0000259" key="4">
    <source>
        <dbReference type="Pfam" id="PF13191"/>
    </source>
</evidence>
<feature type="compositionally biased region" description="Low complexity" evidence="3">
    <location>
        <begin position="1725"/>
        <end position="1752"/>
    </location>
</feature>
<dbReference type="PANTHER" id="PTHR16305:SF28">
    <property type="entry name" value="GUANYLATE CYCLASE DOMAIN-CONTAINING PROTEIN"/>
    <property type="match status" value="1"/>
</dbReference>
<feature type="region of interest" description="Disordered" evidence="3">
    <location>
        <begin position="287"/>
        <end position="307"/>
    </location>
</feature>
<dbReference type="GO" id="GO:0005737">
    <property type="term" value="C:cytoplasm"/>
    <property type="evidence" value="ECO:0007669"/>
    <property type="project" value="TreeGrafter"/>
</dbReference>
<feature type="region of interest" description="Disordered" evidence="3">
    <location>
        <begin position="2185"/>
        <end position="2212"/>
    </location>
</feature>
<dbReference type="GO" id="GO:0005524">
    <property type="term" value="F:ATP binding"/>
    <property type="evidence" value="ECO:0007669"/>
    <property type="project" value="UniProtKB-KW"/>
</dbReference>
<feature type="compositionally biased region" description="Low complexity" evidence="3">
    <location>
        <begin position="144"/>
        <end position="155"/>
    </location>
</feature>
<dbReference type="EMBL" id="LODT01000028">
    <property type="protein sequence ID" value="KYQ92816.1"/>
    <property type="molecule type" value="Genomic_DNA"/>
</dbReference>
<dbReference type="SUPFAM" id="SSF48452">
    <property type="entry name" value="TPR-like"/>
    <property type="match status" value="1"/>
</dbReference>
<accession>A0A151ZFS0</accession>
<feature type="region of interest" description="Disordered" evidence="3">
    <location>
        <begin position="237"/>
        <end position="268"/>
    </location>
</feature>
<keyword evidence="6" id="KW-1185">Reference proteome</keyword>
<name>A0A151ZFS0_TIELA</name>
<comment type="caution">
    <text evidence="5">The sequence shown here is derived from an EMBL/GenBank/DDBJ whole genome shotgun (WGS) entry which is preliminary data.</text>
</comment>
<keyword evidence="2" id="KW-0067">ATP-binding</keyword>
<dbReference type="InterPro" id="IPR041664">
    <property type="entry name" value="AAA_16"/>
</dbReference>
<dbReference type="InterPro" id="IPR027417">
    <property type="entry name" value="P-loop_NTPase"/>
</dbReference>
<dbReference type="Gene3D" id="3.30.70.1230">
    <property type="entry name" value="Nucleotide cyclase"/>
    <property type="match status" value="1"/>
</dbReference>
<dbReference type="PANTHER" id="PTHR16305">
    <property type="entry name" value="TESTICULAR SOLUBLE ADENYLYL CYCLASE"/>
    <property type="match status" value="1"/>
</dbReference>
<dbReference type="InParanoid" id="A0A151ZFS0"/>
<keyword evidence="1" id="KW-0547">Nucleotide-binding</keyword>
<proteinExistence type="predicted"/>
<dbReference type="InterPro" id="IPR029787">
    <property type="entry name" value="Nucleotide_cyclase"/>
</dbReference>
<sequence length="2424" mass="273783">MYDSDNSTSHLSTYVSSTIVNKYLKNPFPLDRETPDIANVTVPVLCLKFYSVECESNFFKSSSYLQFTEESFKIIKEEGGDIISNFNGQEIYAIWKDGEGEEIQTLSRRATKCAMRIKNHLLSMVSTILGHPVLGHQNHYHQYSSNSMSSSSMGMGSSGGIGIGSNYQQQQQQQQHTNQSYSSNPMMIPTVPSTATSHNFPPSSPPINIMSSSHSSYSSNANMLLSTSVVSPPSLLSQQIQQMISRDRDRDTSHGTHNHQQQQQHNLKESQMIYQDQQSQQLISNFSSTTTTPNHTNSSTSNSNSPYITLPSQAIIVPPLTSNHSNSNSFLNSPSSPTKYIHSPIQRSTSSSQLVNQNQRLLVDSSNPSQHQHTNNCFDPLFNIYITHGDLYLGCIGGENNTWLNLIGGEGIIKLNRMIRIYENKHSITSFPVKLSKRNNNTSSSININNNNNSNSLSNTISNSILNSNSNNIFNINTSNNSLSNLSNILNQQVLNLNNNNNSKISVNNNNNNIKISTKLISSNSPPSSPSPSTSPTNNLILPPQYQLQQQLQQQQQQQQQHVLSMSNGMGGSNSNYGSLPTPMVNGNTLPVFTPQTLSLIFNQIIVNGGVFNLIKSYSVCDYLLTYSPNDYQSNNNCWQRDELTSSTSSFSTNSMATEELYIFKNMKELSKPVSFHVEKTMKELPPELFIQIHNLLWCHLPIHVKSLAQASTSTSIPTSLIYDTLPIAPKTTSPDANSGSLLSQDWRLEPRNVTFIVIHFFQLTFKWETLNFFHPVIVKLQELVRKSDGTVSNIIEREFGTFVICTMGLPPFPPQNHAINGVKVSMDILRLLQAQNQPFIRDVNVMVLTEKIISGMIGCKGRSEYVMIGNSIHYSFQWLSNIHNYTSTPTKPDDQQPLQQSLQPPPIEGGFILCDSQTKKLCGKSIIFENINYVIQYRVSRFQNVNNNNSSTLSVHSASNGNLSVLMENETLNEMSIVIPLQVQNSDDNSSTNANGDNILTVQTYRPLKLAHTTTTKDRQQRLLSMTTQNGGNKKRPFMSSESSQFLDSINLLGRSKEVSEIMDRFQMISENLQTSFTLIQGDEGVGKSSLVTEIYKECVDKGGRVLCGSCSMVSKSKPYSAWTGVFSDLFFSEFSLDETRYEQPQDESSRAYRNLSWSRYSHVQKMPIERIRQYIFEKFTDQREEMKPLLSLLNPVLRIDFPSNEVVQRIMQVSTTALLEKTFDLLTYFLRNFAYRSKLVVILEDIQDMDEISWKFLMYVTAQVKPIMIICTSRPFQPTKELLRIKKVFQQQQQLQEEQQKRHSGNQQRDSQRSSSSYTFFDYNEYTLQPLKNEVMVELIKRILGAKTVSKQVIDYILPRAEGNPFVCFDITKDLKEKDYIVGFNDRYTIQPYQLTKPFPSFPESLEGFYLLKFTPLSNQNNSFSIILKSISVIQSSIKFPFSLIHSLCPVSQKRTFFKEIIQKLLDCGILESKERSQLTGANYYPVPSNLTRQSSISSSGSSSSSYSSIIFKDKEGASSGGISRGDRDDFSQFSGGDLSGRGGFFHKTAPGSLSSRNTQTREFMSPNGQKHYIARDENMFSTQPSNSSSVFLDNSSLYSSIISNDWDNYYSFKSPLLQEVIYHTLLGNQKQSLHLKLAKWIEDNYTEDDLDSYNQQLAYHWSKTDQSQNYEKALQYTYKSGELSFQNNNYIDTIRYFYDYIVVFKSFKYRQLGKEFSVTERNSLNGGNSQDQNQSGNNNKNSSGSSSKKSSTKFVNACDDYIIKANDDEFPLSLEERIAYCKPFKYIGWAYHSLGFSNHSEAYLIQALTLLKESPPKQNVNSTTLISIIGQFTKYSLKFLARKNYQPYREALETILSTNVSIHIEASKILSMLADLYYRSAHLVQSISCSARAIQLIDSYDNLASSLIVPQLSVCFSQLSLTIVVYSYGPTISQSFYKHATSIVHELLPGYLELGNSEAINTLIYSRCSLALKEMVSHLWDKLDANLKQTQNLFEKYPGKISQNIKDFHDFIDATAHLYRGDIPYCIQLLTDRLKNPKLGWSMVLSFNHLVAISYLFQGRYRDALKQNNEADQIRPSNEGVEHFIIHQAICAVVQFAFGNIKKSIEEIGKVMELVGGDRVTCGIRYTYALSFIVKVLLSIYEFEKKRKTLPVFAMNECMPNIIDNYVDNPIESNDELLQIPEDLSSPQSTDPNNFSIVSNNDKPQSKSQVGIVNLPTSEQQTDQIKVNPNNILSQSLSSLVPPSMNGNQHPPGLFRTATSATISTSESSISLSTISPSSSFANLKISGTGTIKIRTTPNTKPFPIDSVQLEAWIKKIIKSFKETEKGSSISVTAYQRLSGIYLLIIHGTNSHHRQKGLANLYKSTKESKSKELPLEEAFAWHEIYRFEENPTKKQQAANYALELYQKLKIQPWSLIGEIQK</sequence>
<feature type="compositionally biased region" description="Low complexity" evidence="3">
    <location>
        <begin position="197"/>
        <end position="218"/>
    </location>
</feature>
<gene>
    <name evidence="5" type="ORF">DLAC_05401</name>
</gene>
<dbReference type="OrthoDB" id="10500176at2759"/>
<feature type="compositionally biased region" description="Low complexity" evidence="3">
    <location>
        <begin position="1309"/>
        <end position="1318"/>
    </location>
</feature>
<dbReference type="SUPFAM" id="SSF52540">
    <property type="entry name" value="P-loop containing nucleoside triphosphate hydrolases"/>
    <property type="match status" value="1"/>
</dbReference>
<feature type="region of interest" description="Disordered" evidence="3">
    <location>
        <begin position="1298"/>
        <end position="1318"/>
    </location>
</feature>